<evidence type="ECO:0000259" key="5">
    <source>
        <dbReference type="Pfam" id="PF00135"/>
    </source>
</evidence>
<dbReference type="Gene3D" id="3.40.50.1820">
    <property type="entry name" value="alpha/beta hydrolase"/>
    <property type="match status" value="1"/>
</dbReference>
<evidence type="ECO:0000313" key="6">
    <source>
        <dbReference type="EMBL" id="MFD1370730.1"/>
    </source>
</evidence>
<dbReference type="EC" id="3.1.1.-" evidence="3"/>
<dbReference type="PANTHER" id="PTHR11559">
    <property type="entry name" value="CARBOXYLESTERASE"/>
    <property type="match status" value="1"/>
</dbReference>
<dbReference type="InterPro" id="IPR050309">
    <property type="entry name" value="Type-B_Carboxylest/Lipase"/>
</dbReference>
<comment type="similarity">
    <text evidence="1 3">Belongs to the type-B carboxylesterase/lipase family.</text>
</comment>
<feature type="signal peptide" evidence="3">
    <location>
        <begin position="1"/>
        <end position="28"/>
    </location>
</feature>
<dbReference type="Proteomes" id="UP001597183">
    <property type="component" value="Unassembled WGS sequence"/>
</dbReference>
<dbReference type="SUPFAM" id="SSF53474">
    <property type="entry name" value="alpha/beta-Hydrolases"/>
    <property type="match status" value="1"/>
</dbReference>
<dbReference type="InterPro" id="IPR002018">
    <property type="entry name" value="CarbesteraseB"/>
</dbReference>
<evidence type="ECO:0000256" key="3">
    <source>
        <dbReference type="RuleBase" id="RU361235"/>
    </source>
</evidence>
<dbReference type="Pfam" id="PF00135">
    <property type="entry name" value="COesterase"/>
    <property type="match status" value="1"/>
</dbReference>
<dbReference type="InterPro" id="IPR019826">
    <property type="entry name" value="Carboxylesterase_B_AS"/>
</dbReference>
<comment type="caution">
    <text evidence="6">The sequence shown here is derived from an EMBL/GenBank/DDBJ whole genome shotgun (WGS) entry which is preliminary data.</text>
</comment>
<organism evidence="6 7">
    <name type="scientific">Actinoplanes sichuanensis</name>
    <dbReference type="NCBI Taxonomy" id="512349"/>
    <lineage>
        <taxon>Bacteria</taxon>
        <taxon>Bacillati</taxon>
        <taxon>Actinomycetota</taxon>
        <taxon>Actinomycetes</taxon>
        <taxon>Micromonosporales</taxon>
        <taxon>Micromonosporaceae</taxon>
        <taxon>Actinoplanes</taxon>
    </lineage>
</organism>
<dbReference type="PROSITE" id="PS00941">
    <property type="entry name" value="CARBOXYLESTERASE_B_2"/>
    <property type="match status" value="1"/>
</dbReference>
<proteinExistence type="inferred from homology"/>
<keyword evidence="3" id="KW-0732">Signal</keyword>
<keyword evidence="7" id="KW-1185">Reference proteome</keyword>
<keyword evidence="2 3" id="KW-0378">Hydrolase</keyword>
<reference evidence="7" key="1">
    <citation type="journal article" date="2019" name="Int. J. Syst. Evol. Microbiol.">
        <title>The Global Catalogue of Microorganisms (GCM) 10K type strain sequencing project: providing services to taxonomists for standard genome sequencing and annotation.</title>
        <authorList>
            <consortium name="The Broad Institute Genomics Platform"/>
            <consortium name="The Broad Institute Genome Sequencing Center for Infectious Disease"/>
            <person name="Wu L."/>
            <person name="Ma J."/>
        </authorList>
    </citation>
    <scope>NUCLEOTIDE SEQUENCE [LARGE SCALE GENOMIC DNA]</scope>
    <source>
        <strain evidence="7">CCM 7526</strain>
    </source>
</reference>
<protein>
    <recommendedName>
        <fullName evidence="3">Carboxylic ester hydrolase</fullName>
        <ecNumber evidence="3">3.1.1.-</ecNumber>
    </recommendedName>
</protein>
<dbReference type="InterPro" id="IPR029058">
    <property type="entry name" value="AB_hydrolase_fold"/>
</dbReference>
<gene>
    <name evidence="6" type="ORF">ACFQ5G_35790</name>
</gene>
<evidence type="ECO:0000313" key="7">
    <source>
        <dbReference type="Proteomes" id="UP001597183"/>
    </source>
</evidence>
<feature type="domain" description="Carboxylesterase type B" evidence="5">
    <location>
        <begin position="49"/>
        <end position="507"/>
    </location>
</feature>
<dbReference type="PROSITE" id="PS00122">
    <property type="entry name" value="CARBOXYLESTERASE_B_1"/>
    <property type="match status" value="1"/>
</dbReference>
<dbReference type="EMBL" id="JBHTMK010000044">
    <property type="protein sequence ID" value="MFD1370730.1"/>
    <property type="molecule type" value="Genomic_DNA"/>
</dbReference>
<evidence type="ECO:0000256" key="2">
    <source>
        <dbReference type="ARBA" id="ARBA00022801"/>
    </source>
</evidence>
<evidence type="ECO:0000256" key="1">
    <source>
        <dbReference type="ARBA" id="ARBA00005964"/>
    </source>
</evidence>
<feature type="chain" id="PRO_5044981651" description="Carboxylic ester hydrolase" evidence="3">
    <location>
        <begin position="29"/>
        <end position="548"/>
    </location>
</feature>
<evidence type="ECO:0000256" key="4">
    <source>
        <dbReference type="SAM" id="MobiDB-lite"/>
    </source>
</evidence>
<dbReference type="InterPro" id="IPR019819">
    <property type="entry name" value="Carboxylesterase_B_CS"/>
</dbReference>
<name>A0ABW4AKH1_9ACTN</name>
<dbReference type="RefSeq" id="WP_317793507.1">
    <property type="nucleotide sequence ID" value="NZ_AP028461.1"/>
</dbReference>
<accession>A0ABW4AKH1</accession>
<feature type="region of interest" description="Disordered" evidence="4">
    <location>
        <begin position="520"/>
        <end position="548"/>
    </location>
</feature>
<sequence length="548" mass="57597">MLRASMRALLCAGTAISLLSGWASTAGAVTPAPDRVGSAARAASPAGPLVVRTSSGAVRGSTAAGVQTFKGIPYAAPPVGANRWRPTQPAQPWNGVRDATQFGADCAQARGTGTSEDCLFVNVWRPERTAPGARLPVMVWIHGGGFVAGSGAQPDFSGEAFARRGVMLVTINYRLGRFGFFAFPGISAEQPGQVVGNYGYLDQVAALHWIRRNIGAFGGDAGNVTIFGESAGGVSVHTLLTSPLSRGLFHKAIIESGGGRDGVLTGRPLRADGTDPLYPVSAETIGVNFARRYEIEGTGADAVARLRALDTAQIVDGGQETAGPGGPPTYPGPILDGRLVVETAESAYRAGRQMRVPLMIGTNSADFIGFVAADSKDALFAQFGTHAAWARAVYDPDGTAPLQQVLRAVGIDRAQAEPARFTARAFVRAGSPTYLYRFSYVPTARRDQWVDGVPHAAEIPFVFDTLAARGTVPSAEDSAVARITNTYWANFARSGDPNGPTVPRWTRQVAGRDCITDFRPDATVVSGPDPRKDRMDVSEAAGGLPRPS</sequence>